<dbReference type="InterPro" id="IPR001296">
    <property type="entry name" value="Glyco_trans_1"/>
</dbReference>
<organism evidence="3 4">
    <name type="scientific">Halorussus gelatinilyticus</name>
    <dbReference type="NCBI Taxonomy" id="2937524"/>
    <lineage>
        <taxon>Archaea</taxon>
        <taxon>Methanobacteriati</taxon>
        <taxon>Methanobacteriota</taxon>
        <taxon>Stenosarchaea group</taxon>
        <taxon>Halobacteria</taxon>
        <taxon>Halobacteriales</taxon>
        <taxon>Haladaptataceae</taxon>
        <taxon>Halorussus</taxon>
    </lineage>
</organism>
<feature type="domain" description="Glycosyl transferase family 1" evidence="1">
    <location>
        <begin position="190"/>
        <end position="351"/>
    </location>
</feature>
<keyword evidence="4" id="KW-1185">Reference proteome</keyword>
<keyword evidence="3" id="KW-0328">Glycosyltransferase</keyword>
<protein>
    <submittedName>
        <fullName evidence="3">Glycosyltransferase</fullName>
        <ecNumber evidence="3">2.4.-.-</ecNumber>
    </submittedName>
</protein>
<dbReference type="KEGG" id="haxz:M0R88_10405"/>
<dbReference type="AlphaFoldDB" id="A0A8U0IE10"/>
<dbReference type="Pfam" id="PF00534">
    <property type="entry name" value="Glycos_transf_1"/>
    <property type="match status" value="1"/>
</dbReference>
<dbReference type="GO" id="GO:0016757">
    <property type="term" value="F:glycosyltransferase activity"/>
    <property type="evidence" value="ECO:0007669"/>
    <property type="project" value="UniProtKB-KW"/>
</dbReference>
<dbReference type="EC" id="2.4.-.-" evidence="3"/>
<dbReference type="Pfam" id="PF13439">
    <property type="entry name" value="Glyco_transf_4"/>
    <property type="match status" value="1"/>
</dbReference>
<dbReference type="PANTHER" id="PTHR45947">
    <property type="entry name" value="SULFOQUINOVOSYL TRANSFERASE SQD2"/>
    <property type="match status" value="1"/>
</dbReference>
<evidence type="ECO:0000259" key="2">
    <source>
        <dbReference type="Pfam" id="PF13439"/>
    </source>
</evidence>
<dbReference type="InterPro" id="IPR050194">
    <property type="entry name" value="Glycosyltransferase_grp1"/>
</dbReference>
<dbReference type="RefSeq" id="WP_248653444.1">
    <property type="nucleotide sequence ID" value="NZ_CP096658.1"/>
</dbReference>
<dbReference type="InterPro" id="IPR028098">
    <property type="entry name" value="Glyco_trans_4-like_N"/>
</dbReference>
<sequence length="383" mass="42056">MHILQTPVRFSPHIGGVETYVHDLSKNLIKLGHDVSVVCAKVNPITDHHEQMDDIDVHRLSSIGSIANTNLTPTLPIALYRQAQAADIIHTHLPTPWSADLSALVGAATGTPVVLTYHNDIIGEGLADYVARLYNQTMLQITLRLVDTIIITQPDYCDDSPHLRPYQNKIEVVHNGVDVNRFRPVTIDDAERSRLGFDTDRPNVFFLSVLDGHHGYKGLDVLLRAFSLLADRSETVPHLLVGGGGEARAQYEQQAKVLGVEDYVTFLGYVEEDDLVAYYSEADLFGLPSLSSDQEGFGLVLLEALASGTPVVTTDVVGVSDAVSSNDIGEVVPRDDPAELATAIDRLLSSGFDPDDARTLCKDEYSWRSSAEQIEHIYSELCR</sequence>
<keyword evidence="3" id="KW-0808">Transferase</keyword>
<evidence type="ECO:0000259" key="1">
    <source>
        <dbReference type="Pfam" id="PF00534"/>
    </source>
</evidence>
<dbReference type="Proteomes" id="UP000830434">
    <property type="component" value="Chromosome"/>
</dbReference>
<dbReference type="EMBL" id="CP096658">
    <property type="protein sequence ID" value="UPV98940.1"/>
    <property type="molecule type" value="Genomic_DNA"/>
</dbReference>
<reference evidence="3" key="1">
    <citation type="submission" date="2022-04" db="EMBL/GenBank/DDBJ databases">
        <title>Diverse halophilic archaea isolated from saline environments.</title>
        <authorList>
            <person name="Cui H.-L."/>
        </authorList>
    </citation>
    <scope>NUCLEOTIDE SEQUENCE</scope>
    <source>
        <strain evidence="3">XZYJT40</strain>
    </source>
</reference>
<proteinExistence type="predicted"/>
<dbReference type="SUPFAM" id="SSF53756">
    <property type="entry name" value="UDP-Glycosyltransferase/glycogen phosphorylase"/>
    <property type="match status" value="1"/>
</dbReference>
<feature type="domain" description="Glycosyltransferase subfamily 4-like N-terminal" evidence="2">
    <location>
        <begin position="14"/>
        <end position="181"/>
    </location>
</feature>
<evidence type="ECO:0000313" key="3">
    <source>
        <dbReference type="EMBL" id="UPV98940.1"/>
    </source>
</evidence>
<name>A0A8U0IE10_9EURY</name>
<dbReference type="GeneID" id="72190270"/>
<dbReference type="PANTHER" id="PTHR45947:SF3">
    <property type="entry name" value="SULFOQUINOVOSYL TRANSFERASE SQD2"/>
    <property type="match status" value="1"/>
</dbReference>
<gene>
    <name evidence="3" type="ORF">M0R88_10405</name>
</gene>
<accession>A0A8U0IE10</accession>
<evidence type="ECO:0000313" key="4">
    <source>
        <dbReference type="Proteomes" id="UP000830434"/>
    </source>
</evidence>
<dbReference type="Gene3D" id="3.40.50.2000">
    <property type="entry name" value="Glycogen Phosphorylase B"/>
    <property type="match status" value="2"/>
</dbReference>